<dbReference type="RefSeq" id="WP_369788334.1">
    <property type="nucleotide sequence ID" value="NZ_CP165628.1"/>
</dbReference>
<proteinExistence type="predicted"/>
<evidence type="ECO:0008006" key="3">
    <source>
        <dbReference type="Google" id="ProtNLM"/>
    </source>
</evidence>
<organism evidence="2">
    <name type="scientific">Rouxiella sp. WC2420</name>
    <dbReference type="NCBI Taxonomy" id="3234145"/>
    <lineage>
        <taxon>Bacteria</taxon>
        <taxon>Pseudomonadati</taxon>
        <taxon>Pseudomonadota</taxon>
        <taxon>Gammaproteobacteria</taxon>
        <taxon>Enterobacterales</taxon>
        <taxon>Yersiniaceae</taxon>
        <taxon>Rouxiella</taxon>
    </lineage>
</organism>
<sequence>MINKIAVVLTAIILLIIALLLWAAFHYYGKSVATADKLTTAVQQKNEAQFITNSQALAVSTFNTIAGATLNDQKSDKTASQDRQTIIKTVLQTAPCNLELVPASATDSLRDHYNAVRQGASHSNTGQPVKSVSAVTHAK</sequence>
<dbReference type="EMBL" id="CP165628">
    <property type="protein sequence ID" value="XDU70892.1"/>
    <property type="molecule type" value="Genomic_DNA"/>
</dbReference>
<reference evidence="2" key="1">
    <citation type="submission" date="2024-07" db="EMBL/GenBank/DDBJ databases">
        <authorList>
            <person name="Biller S.J."/>
        </authorList>
    </citation>
    <scope>NUCLEOTIDE SEQUENCE</scope>
    <source>
        <strain evidence="2">WC2420</strain>
    </source>
</reference>
<protein>
    <recommendedName>
        <fullName evidence="3">DUF2570 domain-containing protein</fullName>
    </recommendedName>
</protein>
<name>A0AB39VL48_9GAMM</name>
<evidence type="ECO:0000256" key="1">
    <source>
        <dbReference type="SAM" id="MobiDB-lite"/>
    </source>
</evidence>
<feature type="region of interest" description="Disordered" evidence="1">
    <location>
        <begin position="118"/>
        <end position="139"/>
    </location>
</feature>
<evidence type="ECO:0000313" key="2">
    <source>
        <dbReference type="EMBL" id="XDU70892.1"/>
    </source>
</evidence>
<dbReference type="AlphaFoldDB" id="A0AB39VL48"/>
<feature type="compositionally biased region" description="Polar residues" evidence="1">
    <location>
        <begin position="120"/>
        <end position="139"/>
    </location>
</feature>
<accession>A0AB39VL48</accession>
<gene>
    <name evidence="2" type="ORF">AB3G37_15085</name>
</gene>